<dbReference type="Ensembl" id="ENSSMRT00000000436.1">
    <property type="protein sequence ID" value="ENSSMRP00000000354.1"/>
    <property type="gene ID" value="ENSSMRG00000000332.1"/>
</dbReference>
<reference evidence="1" key="2">
    <citation type="submission" date="2025-09" db="UniProtKB">
        <authorList>
            <consortium name="Ensembl"/>
        </authorList>
    </citation>
    <scope>IDENTIFICATION</scope>
</reference>
<keyword evidence="2" id="KW-1185">Reference proteome</keyword>
<sequence>MLGREVIWIVLSCLHAAERGRALGREYSLGKGMEGGIGGRHLTGPAASPPSGFQGLSSFSVEGIWMYKMGEGGCKSQGLRLSPADRILESPWTTHLVLALPFPGT</sequence>
<organism evidence="1 2">
    <name type="scientific">Salvator merianae</name>
    <name type="common">Argentine black and white tegu</name>
    <name type="synonym">Tupinambis merianae</name>
    <dbReference type="NCBI Taxonomy" id="96440"/>
    <lineage>
        <taxon>Eukaryota</taxon>
        <taxon>Metazoa</taxon>
        <taxon>Chordata</taxon>
        <taxon>Craniata</taxon>
        <taxon>Vertebrata</taxon>
        <taxon>Euteleostomi</taxon>
        <taxon>Lepidosauria</taxon>
        <taxon>Squamata</taxon>
        <taxon>Bifurcata</taxon>
        <taxon>Unidentata</taxon>
        <taxon>Episquamata</taxon>
        <taxon>Laterata</taxon>
        <taxon>Teiioidea</taxon>
        <taxon>Teiidae</taxon>
        <taxon>Salvator</taxon>
    </lineage>
</organism>
<dbReference type="Proteomes" id="UP000694421">
    <property type="component" value="Unplaced"/>
</dbReference>
<evidence type="ECO:0000313" key="1">
    <source>
        <dbReference type="Ensembl" id="ENSSMRP00000000354.1"/>
    </source>
</evidence>
<protein>
    <submittedName>
        <fullName evidence="1">Uncharacterized protein</fullName>
    </submittedName>
</protein>
<reference evidence="1" key="1">
    <citation type="submission" date="2025-08" db="UniProtKB">
        <authorList>
            <consortium name="Ensembl"/>
        </authorList>
    </citation>
    <scope>IDENTIFICATION</scope>
</reference>
<name>A0A8D0ATF7_SALMN</name>
<evidence type="ECO:0000313" key="2">
    <source>
        <dbReference type="Proteomes" id="UP000694421"/>
    </source>
</evidence>
<accession>A0A8D0ATF7</accession>
<dbReference type="AlphaFoldDB" id="A0A8D0ATF7"/>
<proteinExistence type="predicted"/>